<proteinExistence type="predicted"/>
<evidence type="ECO:0000313" key="4">
    <source>
        <dbReference type="Proteomes" id="UP000014113"/>
    </source>
</evidence>
<dbReference type="OrthoDB" id="9794898at2"/>
<reference evidence="3 4" key="1">
    <citation type="submission" date="2013-03" db="EMBL/GenBank/DDBJ databases">
        <title>The Genome Sequence of Enterococcus columbae ATCC_51263 (PacBio/Illumina hybrid assembly).</title>
        <authorList>
            <consortium name="The Broad Institute Genomics Platform"/>
            <consortium name="The Broad Institute Genome Sequencing Center for Infectious Disease"/>
            <person name="Earl A."/>
            <person name="Russ C."/>
            <person name="Gilmore M."/>
            <person name="Surin D."/>
            <person name="Walker B."/>
            <person name="Young S."/>
            <person name="Zeng Q."/>
            <person name="Gargeya S."/>
            <person name="Fitzgerald M."/>
            <person name="Haas B."/>
            <person name="Abouelleil A."/>
            <person name="Allen A.W."/>
            <person name="Alvarado L."/>
            <person name="Arachchi H.M."/>
            <person name="Berlin A.M."/>
            <person name="Chapman S.B."/>
            <person name="Gainer-Dewar J."/>
            <person name="Goldberg J."/>
            <person name="Griggs A."/>
            <person name="Gujja S."/>
            <person name="Hansen M."/>
            <person name="Howarth C."/>
            <person name="Imamovic A."/>
            <person name="Ireland A."/>
            <person name="Larimer J."/>
            <person name="McCowan C."/>
            <person name="Murphy C."/>
            <person name="Pearson M."/>
            <person name="Poon T.W."/>
            <person name="Priest M."/>
            <person name="Roberts A."/>
            <person name="Saif S."/>
            <person name="Shea T."/>
            <person name="Sisk P."/>
            <person name="Sykes S."/>
            <person name="Wortman J."/>
            <person name="Nusbaum C."/>
            <person name="Birren B."/>
        </authorList>
    </citation>
    <scope>NUCLEOTIDE SEQUENCE [LARGE SCALE GENOMIC DNA]</scope>
    <source>
        <strain evidence="3 4">ATCC 51263</strain>
    </source>
</reference>
<evidence type="ECO:0000256" key="1">
    <source>
        <dbReference type="ARBA" id="ARBA00022833"/>
    </source>
</evidence>
<dbReference type="InterPro" id="IPR036866">
    <property type="entry name" value="RibonucZ/Hydroxyglut_hydro"/>
</dbReference>
<comment type="caution">
    <text evidence="3">The sequence shown here is derived from an EMBL/GenBank/DDBJ whole genome shotgun (WGS) entry which is preliminary data.</text>
</comment>
<evidence type="ECO:0000259" key="2">
    <source>
        <dbReference type="SMART" id="SM00849"/>
    </source>
</evidence>
<dbReference type="PATRIC" id="fig|1121865.3.peg.1172"/>
<organism evidence="3 4">
    <name type="scientific">Enterococcus columbae DSM 7374 = ATCC 51263</name>
    <dbReference type="NCBI Taxonomy" id="1121865"/>
    <lineage>
        <taxon>Bacteria</taxon>
        <taxon>Bacillati</taxon>
        <taxon>Bacillota</taxon>
        <taxon>Bacilli</taxon>
        <taxon>Lactobacillales</taxon>
        <taxon>Enterococcaceae</taxon>
        <taxon>Enterococcus</taxon>
    </lineage>
</organism>
<dbReference type="SMART" id="SM00849">
    <property type="entry name" value="Lactamase_B"/>
    <property type="match status" value="1"/>
</dbReference>
<keyword evidence="1" id="KW-0862">Zinc</keyword>
<protein>
    <submittedName>
        <fullName evidence="3">Metallo-beta-lactamase</fullName>
    </submittedName>
</protein>
<dbReference type="STRING" id="1121865.OMW_01201"/>
<dbReference type="RefSeq" id="WP_016183342.1">
    <property type="nucleotide sequence ID" value="NZ_JXKI01000001.1"/>
</dbReference>
<dbReference type="PANTHER" id="PTHR46018">
    <property type="entry name" value="ZINC PHOSPHODIESTERASE ELAC PROTEIN 1"/>
    <property type="match status" value="1"/>
</dbReference>
<dbReference type="AlphaFoldDB" id="S0KP74"/>
<gene>
    <name evidence="3" type="ORF">I568_01821</name>
</gene>
<dbReference type="EMBL" id="ASWJ01000008">
    <property type="protein sequence ID" value="EOW80643.1"/>
    <property type="molecule type" value="Genomic_DNA"/>
</dbReference>
<dbReference type="Pfam" id="PF12706">
    <property type="entry name" value="Lactamase_B_2"/>
    <property type="match status" value="1"/>
</dbReference>
<accession>S0KP74</accession>
<dbReference type="eggNOG" id="COG1234">
    <property type="taxonomic scope" value="Bacteria"/>
</dbReference>
<evidence type="ECO:0000313" key="3">
    <source>
        <dbReference type="EMBL" id="EOW80643.1"/>
    </source>
</evidence>
<dbReference type="GO" id="GO:0042781">
    <property type="term" value="F:3'-tRNA processing endoribonuclease activity"/>
    <property type="evidence" value="ECO:0007669"/>
    <property type="project" value="TreeGrafter"/>
</dbReference>
<dbReference type="InterPro" id="IPR001279">
    <property type="entry name" value="Metallo-B-lactamas"/>
</dbReference>
<keyword evidence="4" id="KW-1185">Reference proteome</keyword>
<dbReference type="SUPFAM" id="SSF56281">
    <property type="entry name" value="Metallo-hydrolase/oxidoreductase"/>
    <property type="match status" value="1"/>
</dbReference>
<dbReference type="Gene3D" id="3.60.15.10">
    <property type="entry name" value="Ribonuclease Z/Hydroxyacylglutathione hydrolase-like"/>
    <property type="match status" value="1"/>
</dbReference>
<dbReference type="PANTHER" id="PTHR46018:SF4">
    <property type="entry name" value="METALLO-HYDROLASE YHFI-RELATED"/>
    <property type="match status" value="1"/>
</dbReference>
<dbReference type="CDD" id="cd07716">
    <property type="entry name" value="RNaseZ_short-form-like_MBL-fold"/>
    <property type="match status" value="1"/>
</dbReference>
<feature type="domain" description="Metallo-beta-lactamase" evidence="2">
    <location>
        <begin position="18"/>
        <end position="211"/>
    </location>
</feature>
<dbReference type="Proteomes" id="UP000014113">
    <property type="component" value="Unassembled WGS sequence"/>
</dbReference>
<sequence length="246" mass="27612">MKLTILGCMGAYPSHNQGTTGYLLESGDYKLLLDAGSHTLMELGKHIDPLRLDAVILSHYHHDHIADLGVLQYMWQLSARRDHSRILPIYGHGNDVFHFNDLTMNEVSQGIDYLKVKQLNLGPFSVTFMKTIHPVECYAMRFVENSTGKVFVFTGDSGYLDSFVEFTKDANLFLADTYLFNGAEKHHAHFTAQESGQIAKAAKVERLVLTHLPEEGDWQLLQAQAQQEAGENVQVTIAKVGDSYQI</sequence>
<name>S0KP74_9ENTE</name>